<comment type="caution">
    <text evidence="11">The sequence shown here is derived from an EMBL/GenBank/DDBJ whole genome shotgun (WGS) entry which is preliminary data.</text>
</comment>
<dbReference type="GO" id="GO:0005829">
    <property type="term" value="C:cytosol"/>
    <property type="evidence" value="ECO:0007669"/>
    <property type="project" value="TreeGrafter"/>
</dbReference>
<feature type="modified residue" description="Phosphoserine" evidence="9">
    <location>
        <position position="237"/>
    </location>
</feature>
<comment type="pathway">
    <text evidence="9 10">Carbohydrate biosynthesis; gluconeogenesis.</text>
</comment>
<dbReference type="PANTHER" id="PTHR21139">
    <property type="entry name" value="TRIOSEPHOSPHATE ISOMERASE"/>
    <property type="match status" value="1"/>
</dbReference>
<dbReference type="SUPFAM" id="SSF51351">
    <property type="entry name" value="Triosephosphate isomerase (TIM)"/>
    <property type="match status" value="1"/>
</dbReference>
<dbReference type="InterPro" id="IPR035990">
    <property type="entry name" value="TIM_sf"/>
</dbReference>
<keyword evidence="8 9" id="KW-0413">Isomerase</keyword>
<feature type="active site" description="Proton acceptor" evidence="9">
    <location>
        <position position="192"/>
    </location>
</feature>
<dbReference type="GO" id="GO:0006094">
    <property type="term" value="P:gluconeogenesis"/>
    <property type="evidence" value="ECO:0007669"/>
    <property type="project" value="UniProtKB-UniRule"/>
</dbReference>
<keyword evidence="9" id="KW-0597">Phosphoprotein</keyword>
<keyword evidence="5 9" id="KW-0312">Gluconeogenesis</keyword>
<evidence type="ECO:0000256" key="4">
    <source>
        <dbReference type="ARBA" id="ARBA00019397"/>
    </source>
</evidence>
<comment type="pathway">
    <text evidence="1 9 10">Carbohydrate degradation; glycolysis; D-glyceraldehyde 3-phosphate from glycerone phosphate: step 1/1.</text>
</comment>
<dbReference type="RefSeq" id="WP_094920986.1">
    <property type="nucleotide sequence ID" value="NZ_NPIA01000001.1"/>
</dbReference>
<dbReference type="GO" id="GO:0046166">
    <property type="term" value="P:glyceraldehyde-3-phosphate biosynthetic process"/>
    <property type="evidence" value="ECO:0007669"/>
    <property type="project" value="TreeGrafter"/>
</dbReference>
<keyword evidence="7 9" id="KW-0324">Glycolysis</keyword>
<dbReference type="GO" id="GO:0019563">
    <property type="term" value="P:glycerol catabolic process"/>
    <property type="evidence" value="ECO:0007669"/>
    <property type="project" value="TreeGrafter"/>
</dbReference>
<feature type="binding site" evidence="9">
    <location>
        <begin position="258"/>
        <end position="259"/>
    </location>
    <ligand>
        <name>substrate</name>
    </ligand>
</feature>
<feature type="binding site" evidence="9">
    <location>
        <position position="237"/>
    </location>
    <ligand>
        <name>substrate</name>
    </ligand>
</feature>
<keyword evidence="12" id="KW-1185">Reference proteome</keyword>
<evidence type="ECO:0000256" key="6">
    <source>
        <dbReference type="ARBA" id="ARBA00022490"/>
    </source>
</evidence>
<dbReference type="EMBL" id="NPIA01000001">
    <property type="protein sequence ID" value="OZM58311.1"/>
    <property type="molecule type" value="Genomic_DNA"/>
</dbReference>
<dbReference type="Pfam" id="PF00121">
    <property type="entry name" value="TIM"/>
    <property type="match status" value="1"/>
</dbReference>
<dbReference type="InterPro" id="IPR000652">
    <property type="entry name" value="Triosephosphate_isomerase"/>
</dbReference>
<feature type="active site" description="Electrophile" evidence="9">
    <location>
        <position position="123"/>
    </location>
</feature>
<evidence type="ECO:0000256" key="1">
    <source>
        <dbReference type="ARBA" id="ARBA00004680"/>
    </source>
</evidence>
<reference evidence="11 12" key="2">
    <citation type="submission" date="2017-09" db="EMBL/GenBank/DDBJ databases">
        <title>Bacillus patelloidae sp. nov., isolated from the intestinal tract of a marine limpet.</title>
        <authorList>
            <person name="Liu R."/>
            <person name="Dong C."/>
            <person name="Shao Z."/>
        </authorList>
    </citation>
    <scope>NUCLEOTIDE SEQUENCE [LARGE SCALE GENOMIC DNA]</scope>
    <source>
        <strain evidence="11 12">SA5d-4</strain>
    </source>
</reference>
<dbReference type="FunFam" id="3.20.20.70:FF:000016">
    <property type="entry name" value="Triosephosphate isomerase"/>
    <property type="match status" value="1"/>
</dbReference>
<evidence type="ECO:0000256" key="9">
    <source>
        <dbReference type="HAMAP-Rule" id="MF_00147"/>
    </source>
</evidence>
<comment type="similarity">
    <text evidence="2 9 10">Belongs to the triosephosphate isomerase family.</text>
</comment>
<dbReference type="UniPathway" id="UPA00138"/>
<comment type="catalytic activity">
    <reaction evidence="9 10">
        <text>D-glyceraldehyde 3-phosphate = dihydroxyacetone phosphate</text>
        <dbReference type="Rhea" id="RHEA:18585"/>
        <dbReference type="ChEBI" id="CHEBI:57642"/>
        <dbReference type="ChEBI" id="CHEBI:59776"/>
        <dbReference type="EC" id="5.3.1.1"/>
    </reaction>
</comment>
<dbReference type="UniPathway" id="UPA00109">
    <property type="reaction ID" value="UER00189"/>
</dbReference>
<evidence type="ECO:0000256" key="2">
    <source>
        <dbReference type="ARBA" id="ARBA00007422"/>
    </source>
</evidence>
<feature type="binding site" evidence="9">
    <location>
        <position position="198"/>
    </location>
    <ligand>
        <name>substrate</name>
    </ligand>
</feature>
<evidence type="ECO:0000256" key="8">
    <source>
        <dbReference type="ARBA" id="ARBA00023235"/>
    </source>
</evidence>
<name>A0A263BX30_9BACI</name>
<evidence type="ECO:0000313" key="12">
    <source>
        <dbReference type="Proteomes" id="UP000217083"/>
    </source>
</evidence>
<dbReference type="GO" id="GO:0004807">
    <property type="term" value="F:triose-phosphate isomerase activity"/>
    <property type="evidence" value="ECO:0007669"/>
    <property type="project" value="UniProtKB-UniRule"/>
</dbReference>
<comment type="function">
    <text evidence="9">Involved in the gluconeogenesis. Catalyzes stereospecifically the conversion of dihydroxyacetone phosphate (DHAP) to D-glyceraldehyde-3-phosphate (G3P).</text>
</comment>
<keyword evidence="6 9" id="KW-0963">Cytoplasm</keyword>
<dbReference type="AlphaFoldDB" id="A0A263BX30"/>
<dbReference type="NCBIfam" id="TIGR00419">
    <property type="entry name" value="tim"/>
    <property type="match status" value="1"/>
</dbReference>
<feature type="binding site" evidence="9">
    <location>
        <begin position="38"/>
        <end position="40"/>
    </location>
    <ligand>
        <name>substrate</name>
    </ligand>
</feature>
<proteinExistence type="inferred from homology"/>
<dbReference type="InterPro" id="IPR020861">
    <property type="entry name" value="Triosephosphate_isomerase_AS"/>
</dbReference>
<dbReference type="InterPro" id="IPR022896">
    <property type="entry name" value="TrioseP_Isoase_bac/euk"/>
</dbReference>
<evidence type="ECO:0000256" key="3">
    <source>
        <dbReference type="ARBA" id="ARBA00011940"/>
    </source>
</evidence>
<dbReference type="GO" id="GO:0006096">
    <property type="term" value="P:glycolytic process"/>
    <property type="evidence" value="ECO:0007669"/>
    <property type="project" value="UniProtKB-UniRule"/>
</dbReference>
<dbReference type="CDD" id="cd00311">
    <property type="entry name" value="TIM"/>
    <property type="match status" value="1"/>
</dbReference>
<gene>
    <name evidence="9" type="primary">tpiA</name>
    <name evidence="11" type="ORF">CIB95_01705</name>
</gene>
<sequence length="275" mass="30007">MTQSIESFIETIVRKTITEKFADTNIIDSKRRTVIAANWKMNMSLETAGSLITQLADTTYSNTVVVCPPYPYLYPVKLLLNQSTSNIQLGGQNVHEEDKGAHTGDISAEMLKDVGCEHVIIGHSERRMIGETDELVNNKVVKALEKKLTPIICIGETAEQYDQGLTKEVVSSQIQTALTGVTDLSDIVIAYEPVWAIGTGKSATAEQAQDIHEYIRSTIEKSHGVLADEVPILYGGSVKAKNAEEFSKMKDIDGVLVGGASLNAEEFKSIIQAFA</sequence>
<dbReference type="InterPro" id="IPR013785">
    <property type="entry name" value="Aldolase_TIM"/>
</dbReference>
<dbReference type="EC" id="5.3.1.1" evidence="3 9"/>
<evidence type="ECO:0000256" key="7">
    <source>
        <dbReference type="ARBA" id="ARBA00023152"/>
    </source>
</evidence>
<evidence type="ECO:0000256" key="5">
    <source>
        <dbReference type="ARBA" id="ARBA00022432"/>
    </source>
</evidence>
<dbReference type="Proteomes" id="UP000217083">
    <property type="component" value="Unassembled WGS sequence"/>
</dbReference>
<reference evidence="12" key="1">
    <citation type="submission" date="2017-08" db="EMBL/GenBank/DDBJ databases">
        <authorList>
            <person name="Huang Z."/>
        </authorList>
    </citation>
    <scope>NUCLEOTIDE SEQUENCE [LARGE SCALE GENOMIC DNA]</scope>
    <source>
        <strain evidence="12">SA5d-4</strain>
    </source>
</reference>
<comment type="subcellular location">
    <subcellularLocation>
        <location evidence="9 10">Cytoplasm</location>
    </subcellularLocation>
</comment>
<dbReference type="PROSITE" id="PS51440">
    <property type="entry name" value="TIM_2"/>
    <property type="match status" value="1"/>
</dbReference>
<dbReference type="PANTHER" id="PTHR21139:SF42">
    <property type="entry name" value="TRIOSEPHOSPHATE ISOMERASE"/>
    <property type="match status" value="1"/>
</dbReference>
<evidence type="ECO:0000313" key="11">
    <source>
        <dbReference type="EMBL" id="OZM58311.1"/>
    </source>
</evidence>
<accession>A0A263BX30</accession>
<evidence type="ECO:0000256" key="10">
    <source>
        <dbReference type="RuleBase" id="RU363013"/>
    </source>
</evidence>
<dbReference type="PROSITE" id="PS00171">
    <property type="entry name" value="TIM_1"/>
    <property type="match status" value="1"/>
</dbReference>
<comment type="subunit">
    <text evidence="9 10">Homodimer.</text>
</comment>
<protein>
    <recommendedName>
        <fullName evidence="4 9">Triosephosphate isomerase</fullName>
        <shortName evidence="9">TIM</shortName>
        <shortName evidence="9">TPI</shortName>
        <ecNumber evidence="3 9">5.3.1.1</ecNumber>
    </recommendedName>
    <alternativeName>
        <fullName evidence="9">Triose-phosphate isomerase</fullName>
    </alternativeName>
</protein>
<dbReference type="Gene3D" id="3.20.20.70">
    <property type="entry name" value="Aldolase class I"/>
    <property type="match status" value="1"/>
</dbReference>
<dbReference type="HAMAP" id="MF_00147_B">
    <property type="entry name" value="TIM_B"/>
    <property type="match status" value="1"/>
</dbReference>
<organism evidence="11 12">
    <name type="scientific">Lottiidibacillus patelloidae</name>
    <dbReference type="NCBI Taxonomy" id="2670334"/>
    <lineage>
        <taxon>Bacteria</taxon>
        <taxon>Bacillati</taxon>
        <taxon>Bacillota</taxon>
        <taxon>Bacilli</taxon>
        <taxon>Bacillales</taxon>
        <taxon>Bacillaceae</taxon>
        <taxon>Lottiidibacillus</taxon>
    </lineage>
</organism>